<keyword evidence="3" id="KW-1185">Reference proteome</keyword>
<accession>A0A564WQJ7</accession>
<dbReference type="AlphaFoldDB" id="A0A564WQJ7"/>
<proteinExistence type="predicted"/>
<evidence type="ECO:0000313" key="2">
    <source>
        <dbReference type="EMBL" id="VUX64662.1"/>
    </source>
</evidence>
<keyword evidence="1" id="KW-0175">Coiled coil</keyword>
<organism evidence="2 3">
    <name type="scientific">Blautia wexlerae</name>
    <dbReference type="NCBI Taxonomy" id="418240"/>
    <lineage>
        <taxon>Bacteria</taxon>
        <taxon>Bacillati</taxon>
        <taxon>Bacillota</taxon>
        <taxon>Clostridia</taxon>
        <taxon>Lachnospirales</taxon>
        <taxon>Lachnospiraceae</taxon>
        <taxon>Blautia</taxon>
    </lineage>
</organism>
<protein>
    <submittedName>
        <fullName evidence="2">Uncharacterized protein</fullName>
    </submittedName>
</protein>
<evidence type="ECO:0000313" key="3">
    <source>
        <dbReference type="Proteomes" id="UP000366766"/>
    </source>
</evidence>
<dbReference type="Proteomes" id="UP000366766">
    <property type="component" value="Unassembled WGS sequence"/>
</dbReference>
<name>A0A564WQJ7_9FIRM</name>
<reference evidence="2 3" key="1">
    <citation type="submission" date="2019-07" db="EMBL/GenBank/DDBJ databases">
        <authorList>
            <person name="Chang H.-W."/>
            <person name="Raman A."/>
            <person name="Venkatesh S."/>
            <person name="Gehrig J."/>
        </authorList>
    </citation>
    <scope>NUCLEOTIDE SEQUENCE [LARGE SCALE GENOMIC DNA]</scope>
    <source>
        <strain evidence="2">Blautia_wexlerae_LFYP_14</strain>
    </source>
</reference>
<evidence type="ECO:0000256" key="1">
    <source>
        <dbReference type="SAM" id="Coils"/>
    </source>
</evidence>
<dbReference type="EMBL" id="CABHOF010000035">
    <property type="protein sequence ID" value="VUX64662.1"/>
    <property type="molecule type" value="Genomic_DNA"/>
</dbReference>
<dbReference type="RefSeq" id="WP_144136929.1">
    <property type="nucleotide sequence ID" value="NZ_CABHOF010000035.1"/>
</dbReference>
<gene>
    <name evidence="2" type="ORF">BWLFYP14_01515</name>
</gene>
<feature type="coiled-coil region" evidence="1">
    <location>
        <begin position="183"/>
        <end position="210"/>
    </location>
</feature>
<sequence length="299" mass="34883">MNVNKRNNYQLTGSIHTLSLISLPVTDIDESIAPCFDTLSSREKLSYSKINANKLVGDLFSYDEFKTAFDTILGGAGIESYSLSRFDMRFDSFDPEHYRDYAKLNRYLISALAVTYNVQNCYDSRNLFSQKQVSVAIKNKRFECENYDKAAESGGRDPAYARLELRSKCLTSNDIEKQFHGWYTRLDKALKNLDKVHQRYNDELEKIYKEEKNSFPVKFRSLTDFLIQYQNCIFCKAQMVDLLSRFDEVKNPATRAKNHKKRYGIEYFSKMDVEYAVAEIKRAAEKFFKGTEMNLFEKS</sequence>